<feature type="compositionally biased region" description="Basic and acidic residues" evidence="1">
    <location>
        <begin position="420"/>
        <end position="431"/>
    </location>
</feature>
<evidence type="ECO:0000256" key="1">
    <source>
        <dbReference type="SAM" id="MobiDB-lite"/>
    </source>
</evidence>
<dbReference type="Gene3D" id="2.30.42.10">
    <property type="match status" value="1"/>
</dbReference>
<dbReference type="EMBL" id="HBHT01005327">
    <property type="protein sequence ID" value="CAD9946981.1"/>
    <property type="molecule type" value="Transcribed_RNA"/>
</dbReference>
<sequence length="537" mass="56702">MSMRASYQSKLNGFFPLLTDPFPVPEVKTTTIPKIGKVGAGISDRFQEGVDRMKTFPHHIVIARLSDESPLRGTGVEVGHQVMAVGDNHVVTAVQGAKEIRDATDTLTLTTAEVVTAPYCRHFAIKLSPANPGINFAPACNRSLVQVALVYKDGPFAGFVNAGDIILAINGVAVSSPEAADEALKKNFDDPFVTIYIVDIHALRRSLTHQVMSYYAAANPKDAIDWKQVSLKDNDRNQELETGDFRTKGRVINLDGSFSFRVAGKVITKGLLFDQDSLKMRDTEPYLHLVAQSDWGTLGYENPSLFYKGKYRTMVIPFISRFNALLGESLGPLRETVGRQVWRQHTGFVPEPEPEPVVAPPPPPPPAPVPAPPVVVAPVPAPAPAPVPVAAPVPAPAPFVAAPIVTTVAPGSPSDVDAEGYGRPEPPKMVESEMEEVDLDSEAFTLPPEPVMDTAPSPAPVPVAAPVQTPAPAPVVPAPEPAPAPVAPPTEPTPAPAAPAPAAPAPAPALDLSNVSPEVLAQIQALLAASAAPAPAP</sequence>
<evidence type="ECO:0008006" key="3">
    <source>
        <dbReference type="Google" id="ProtNLM"/>
    </source>
</evidence>
<feature type="compositionally biased region" description="Pro residues" evidence="1">
    <location>
        <begin position="457"/>
        <end position="507"/>
    </location>
</feature>
<reference evidence="2" key="1">
    <citation type="submission" date="2021-01" db="EMBL/GenBank/DDBJ databases">
        <authorList>
            <person name="Corre E."/>
            <person name="Pelletier E."/>
            <person name="Niang G."/>
            <person name="Scheremetjew M."/>
            <person name="Finn R."/>
            <person name="Kale V."/>
            <person name="Holt S."/>
            <person name="Cochrane G."/>
            <person name="Meng A."/>
            <person name="Brown T."/>
            <person name="Cohen L."/>
        </authorList>
    </citation>
    <scope>NUCLEOTIDE SEQUENCE</scope>
    <source>
        <strain evidence="2">CCMP125</strain>
    </source>
</reference>
<accession>A0A7S2VBD7</accession>
<dbReference type="AlphaFoldDB" id="A0A7S2VBD7"/>
<gene>
    <name evidence="2" type="ORF">APAL1065_LOCUS3535</name>
</gene>
<dbReference type="SUPFAM" id="SSF50156">
    <property type="entry name" value="PDZ domain-like"/>
    <property type="match status" value="1"/>
</dbReference>
<feature type="region of interest" description="Disordered" evidence="1">
    <location>
        <begin position="407"/>
        <end position="511"/>
    </location>
</feature>
<name>A0A7S2VBD7_9STRA</name>
<proteinExistence type="predicted"/>
<organism evidence="2">
    <name type="scientific">Entomoneis paludosa</name>
    <dbReference type="NCBI Taxonomy" id="265537"/>
    <lineage>
        <taxon>Eukaryota</taxon>
        <taxon>Sar</taxon>
        <taxon>Stramenopiles</taxon>
        <taxon>Ochrophyta</taxon>
        <taxon>Bacillariophyta</taxon>
        <taxon>Bacillariophyceae</taxon>
        <taxon>Bacillariophycidae</taxon>
        <taxon>Entomoneidaceae</taxon>
        <taxon>Entomoneis</taxon>
    </lineage>
</organism>
<dbReference type="InterPro" id="IPR036034">
    <property type="entry name" value="PDZ_sf"/>
</dbReference>
<feature type="compositionally biased region" description="Acidic residues" evidence="1">
    <location>
        <begin position="432"/>
        <end position="441"/>
    </location>
</feature>
<evidence type="ECO:0000313" key="2">
    <source>
        <dbReference type="EMBL" id="CAD9946981.1"/>
    </source>
</evidence>
<protein>
    <recommendedName>
        <fullName evidence="3">PDZ domain-containing protein</fullName>
    </recommendedName>
</protein>